<proteinExistence type="predicted"/>
<dbReference type="RefSeq" id="WP_149854073.1">
    <property type="nucleotide sequence ID" value="NZ_VUOB01000072.1"/>
</dbReference>
<dbReference type="InterPro" id="IPR036465">
    <property type="entry name" value="vWFA_dom_sf"/>
</dbReference>
<evidence type="ECO:0000313" key="2">
    <source>
        <dbReference type="EMBL" id="KAA2252863.1"/>
    </source>
</evidence>
<accession>A0A5B2WLI4</accession>
<dbReference type="AlphaFoldDB" id="A0A5B2WLI4"/>
<organism evidence="2 3">
    <name type="scientific">Solihabitans fulvus</name>
    <dbReference type="NCBI Taxonomy" id="1892852"/>
    <lineage>
        <taxon>Bacteria</taxon>
        <taxon>Bacillati</taxon>
        <taxon>Actinomycetota</taxon>
        <taxon>Actinomycetes</taxon>
        <taxon>Pseudonocardiales</taxon>
        <taxon>Pseudonocardiaceae</taxon>
        <taxon>Solihabitans</taxon>
    </lineage>
</organism>
<dbReference type="InterPro" id="IPR002035">
    <property type="entry name" value="VWF_A"/>
</dbReference>
<dbReference type="SUPFAM" id="SSF53300">
    <property type="entry name" value="vWA-like"/>
    <property type="match status" value="1"/>
</dbReference>
<name>A0A5B2WLI4_9PSEU</name>
<reference evidence="2 3" key="2">
    <citation type="submission" date="2019-09" db="EMBL/GenBank/DDBJ databases">
        <authorList>
            <person name="Jin C."/>
        </authorList>
    </citation>
    <scope>NUCLEOTIDE SEQUENCE [LARGE SCALE GENOMIC DNA]</scope>
    <source>
        <strain evidence="2 3">AN110305</strain>
    </source>
</reference>
<evidence type="ECO:0000313" key="3">
    <source>
        <dbReference type="Proteomes" id="UP000323454"/>
    </source>
</evidence>
<evidence type="ECO:0000259" key="1">
    <source>
        <dbReference type="PROSITE" id="PS50234"/>
    </source>
</evidence>
<comment type="caution">
    <text evidence="2">The sequence shown here is derived from an EMBL/GenBank/DDBJ whole genome shotgun (WGS) entry which is preliminary data.</text>
</comment>
<dbReference type="Proteomes" id="UP000323454">
    <property type="component" value="Unassembled WGS sequence"/>
</dbReference>
<sequence length="397" mass="42519">MKRWLWGVVGVLVVLGLITGGLVIHLTPDHRTSFLIDGSGSDSDFREVADAVAAAAENSAHDEALALRRFGGACDQTGNTTELVSTGTDQARQVGEAAHAVVPSGRATLLSGVLAAIDDFSHTYPFRGAKSNHVVVVARDGGDACGKDENAIRALIKEHSSQAGVHIDFRFVGHKLTVDQAKNLAVIASATDAQPPKLTQTAAELTTTVKELSVPTDLAAAEVTVPKSPCESVTPEVLKAAYPVSSKAHYFDIKCQDRYVLAKANTDPKINDDLLVVFELDNHTWQQRVAGTLLPCGTVPQDVWQRWGAKCTRDPVVCRDGTSKVTDVSGEIGCPAAIDIADRYQAAVKAGQAQGQGLFWNSGEWSCSWPYLDGRPHSESPLQCERTTDKRTVRIGQ</sequence>
<dbReference type="OrthoDB" id="3680186at2"/>
<dbReference type="PROSITE" id="PS50234">
    <property type="entry name" value="VWFA"/>
    <property type="match status" value="1"/>
</dbReference>
<dbReference type="Gene3D" id="3.40.50.410">
    <property type="entry name" value="von Willebrand factor, type A domain"/>
    <property type="match status" value="1"/>
</dbReference>
<reference evidence="2 3" key="1">
    <citation type="submission" date="2019-09" db="EMBL/GenBank/DDBJ databases">
        <title>Goodfellowia gen. nov., a new genus of the Pseudonocardineae related to Actinoalloteichus, containing Goodfellowia coeruleoviolacea gen. nov., comb. nov. gen. nov., comb. nov.</title>
        <authorList>
            <person name="Labeda D."/>
        </authorList>
    </citation>
    <scope>NUCLEOTIDE SEQUENCE [LARGE SCALE GENOMIC DNA]</scope>
    <source>
        <strain evidence="2 3">AN110305</strain>
    </source>
</reference>
<protein>
    <recommendedName>
        <fullName evidence="1">VWFA domain-containing protein</fullName>
    </recommendedName>
</protein>
<dbReference type="EMBL" id="VUOB01000072">
    <property type="protein sequence ID" value="KAA2252863.1"/>
    <property type="molecule type" value="Genomic_DNA"/>
</dbReference>
<feature type="domain" description="VWFA" evidence="1">
    <location>
        <begin position="31"/>
        <end position="212"/>
    </location>
</feature>
<gene>
    <name evidence="2" type="ORF">F0L68_34430</name>
</gene>
<keyword evidence="3" id="KW-1185">Reference proteome</keyword>